<accession>A0A842HYU6</accession>
<reference evidence="4 5" key="1">
    <citation type="submission" date="2020-08" db="EMBL/GenBank/DDBJ databases">
        <title>Draft genome sequence of Parasphingopyxis sp. GrpM-11.</title>
        <authorList>
            <person name="Oh J."/>
            <person name="Roh D.-H."/>
        </authorList>
    </citation>
    <scope>NUCLEOTIDE SEQUENCE [LARGE SCALE GENOMIC DNA]</scope>
    <source>
        <strain evidence="4 5">GrpM-11</strain>
    </source>
</reference>
<comment type="caution">
    <text evidence="4">The sequence shown here is derived from an EMBL/GenBank/DDBJ whole genome shotgun (WGS) entry which is preliminary data.</text>
</comment>
<dbReference type="PROSITE" id="PS50110">
    <property type="entry name" value="RESPONSE_REGULATORY"/>
    <property type="match status" value="1"/>
</dbReference>
<dbReference type="InterPro" id="IPR001789">
    <property type="entry name" value="Sig_transdc_resp-reg_receiver"/>
</dbReference>
<dbReference type="InterPro" id="IPR050595">
    <property type="entry name" value="Bact_response_regulator"/>
</dbReference>
<name>A0A842HYU6_9SPHN</name>
<dbReference type="InterPro" id="IPR011006">
    <property type="entry name" value="CheY-like_superfamily"/>
</dbReference>
<dbReference type="AlphaFoldDB" id="A0A842HYU6"/>
<dbReference type="PANTHER" id="PTHR44591">
    <property type="entry name" value="STRESS RESPONSE REGULATOR PROTEIN 1"/>
    <property type="match status" value="1"/>
</dbReference>
<dbReference type="RefSeq" id="WP_185801309.1">
    <property type="nucleotide sequence ID" value="NZ_JACJVJ010000002.1"/>
</dbReference>
<evidence type="ECO:0000256" key="1">
    <source>
        <dbReference type="ARBA" id="ARBA00022553"/>
    </source>
</evidence>
<evidence type="ECO:0000259" key="3">
    <source>
        <dbReference type="PROSITE" id="PS50110"/>
    </source>
</evidence>
<organism evidence="4 5">
    <name type="scientific">Parasphingopyxis marina</name>
    <dbReference type="NCBI Taxonomy" id="2761622"/>
    <lineage>
        <taxon>Bacteria</taxon>
        <taxon>Pseudomonadati</taxon>
        <taxon>Pseudomonadota</taxon>
        <taxon>Alphaproteobacteria</taxon>
        <taxon>Sphingomonadales</taxon>
        <taxon>Sphingomonadaceae</taxon>
        <taxon>Parasphingopyxis</taxon>
    </lineage>
</organism>
<sequence>MAIFSALSKIISNDAARFVAESKTILLVDDQPEVGDTVKELIEELGYRVVLCSEAAKALDILATRYDIDLVIADVVMPGTLGGPDIAEFAKEMAGLKTILISGFPHHRMTIDSLGQHDVLLKPFLVEELNDRIRTALDIE</sequence>
<dbReference type="SUPFAM" id="SSF52172">
    <property type="entry name" value="CheY-like"/>
    <property type="match status" value="1"/>
</dbReference>
<keyword evidence="5" id="KW-1185">Reference proteome</keyword>
<evidence type="ECO:0000256" key="2">
    <source>
        <dbReference type="PROSITE-ProRule" id="PRU00169"/>
    </source>
</evidence>
<protein>
    <submittedName>
        <fullName evidence="4">Response regulator</fullName>
    </submittedName>
</protein>
<dbReference type="Gene3D" id="3.40.50.2300">
    <property type="match status" value="1"/>
</dbReference>
<dbReference type="SMART" id="SM00448">
    <property type="entry name" value="REC"/>
    <property type="match status" value="1"/>
</dbReference>
<dbReference type="Proteomes" id="UP000564378">
    <property type="component" value="Unassembled WGS sequence"/>
</dbReference>
<evidence type="ECO:0000313" key="5">
    <source>
        <dbReference type="Proteomes" id="UP000564378"/>
    </source>
</evidence>
<gene>
    <name evidence="4" type="ORF">H6P80_10345</name>
</gene>
<dbReference type="EMBL" id="JACJVJ010000002">
    <property type="protein sequence ID" value="MBC2778015.1"/>
    <property type="molecule type" value="Genomic_DNA"/>
</dbReference>
<evidence type="ECO:0000313" key="4">
    <source>
        <dbReference type="EMBL" id="MBC2778015.1"/>
    </source>
</evidence>
<feature type="modified residue" description="4-aspartylphosphate" evidence="2">
    <location>
        <position position="74"/>
    </location>
</feature>
<feature type="domain" description="Response regulatory" evidence="3">
    <location>
        <begin position="24"/>
        <end position="137"/>
    </location>
</feature>
<dbReference type="GO" id="GO:0000160">
    <property type="term" value="P:phosphorelay signal transduction system"/>
    <property type="evidence" value="ECO:0007669"/>
    <property type="project" value="InterPro"/>
</dbReference>
<dbReference type="PANTHER" id="PTHR44591:SF25">
    <property type="entry name" value="CHEMOTAXIS TWO-COMPONENT RESPONSE REGULATOR"/>
    <property type="match status" value="1"/>
</dbReference>
<dbReference type="Pfam" id="PF00072">
    <property type="entry name" value="Response_reg"/>
    <property type="match status" value="1"/>
</dbReference>
<keyword evidence="1 2" id="KW-0597">Phosphoprotein</keyword>
<proteinExistence type="predicted"/>